<accession>A0A841GGG8</accession>
<dbReference type="RefSeq" id="WP_188026523.1">
    <property type="nucleotide sequence ID" value="NZ_JACHGR010000005.1"/>
</dbReference>
<evidence type="ECO:0000313" key="2">
    <source>
        <dbReference type="EMBL" id="MBB6055776.1"/>
    </source>
</evidence>
<organism evidence="2 3">
    <name type="scientific">Tolumonas osonensis</name>
    <dbReference type="NCBI Taxonomy" id="675874"/>
    <lineage>
        <taxon>Bacteria</taxon>
        <taxon>Pseudomonadati</taxon>
        <taxon>Pseudomonadota</taxon>
        <taxon>Gammaproteobacteria</taxon>
        <taxon>Aeromonadales</taxon>
        <taxon>Aeromonadaceae</taxon>
        <taxon>Tolumonas</taxon>
    </lineage>
</organism>
<dbReference type="Proteomes" id="UP000585721">
    <property type="component" value="Unassembled WGS sequence"/>
</dbReference>
<dbReference type="Pfam" id="PF11756">
    <property type="entry name" value="YgbA_NO"/>
    <property type="match status" value="1"/>
</dbReference>
<dbReference type="EMBL" id="JACHGR010000005">
    <property type="protein sequence ID" value="MBB6055776.1"/>
    <property type="molecule type" value="Genomic_DNA"/>
</dbReference>
<proteinExistence type="predicted"/>
<keyword evidence="3" id="KW-1185">Reference proteome</keyword>
<feature type="transmembrane region" description="Helical" evidence="1">
    <location>
        <begin position="78"/>
        <end position="99"/>
    </location>
</feature>
<keyword evidence="1" id="KW-1133">Transmembrane helix</keyword>
<evidence type="ECO:0008006" key="4">
    <source>
        <dbReference type="Google" id="ProtNLM"/>
    </source>
</evidence>
<sequence length="108" mass="12969">MSNKQNRLDRERKTIRFMIGIYCRSQHAGQPLCPDCQTLTDYAMNRIDKCRFKADKPTCAKCPIHCYQSKMREKIRKVMRFSGPRMMIYHPILTIWHYIDEYASSHKH</sequence>
<dbReference type="NCBIfam" id="NF007714">
    <property type="entry name" value="PRK10410.1-2"/>
    <property type="match status" value="1"/>
</dbReference>
<dbReference type="InterPro" id="IPR020483">
    <property type="entry name" value="Uncharacterised_YgbA"/>
</dbReference>
<protein>
    <recommendedName>
        <fullName evidence="4">Nitrous oxide-stimulated promoter family protein</fullName>
    </recommendedName>
</protein>
<gene>
    <name evidence="2" type="ORF">HNR75_001694</name>
</gene>
<evidence type="ECO:0000256" key="1">
    <source>
        <dbReference type="SAM" id="Phobius"/>
    </source>
</evidence>
<dbReference type="AlphaFoldDB" id="A0A841GGG8"/>
<name>A0A841GGG8_9GAMM</name>
<keyword evidence="1" id="KW-0812">Transmembrane</keyword>
<evidence type="ECO:0000313" key="3">
    <source>
        <dbReference type="Proteomes" id="UP000585721"/>
    </source>
</evidence>
<reference evidence="2 3" key="1">
    <citation type="submission" date="2020-08" db="EMBL/GenBank/DDBJ databases">
        <title>Genomic Encyclopedia of Type Strains, Phase IV (KMG-IV): sequencing the most valuable type-strain genomes for metagenomic binning, comparative biology and taxonomic classification.</title>
        <authorList>
            <person name="Goeker M."/>
        </authorList>
    </citation>
    <scope>NUCLEOTIDE SEQUENCE [LARGE SCALE GENOMIC DNA]</scope>
    <source>
        <strain evidence="2 3">DSM 22975</strain>
    </source>
</reference>
<comment type="caution">
    <text evidence="2">The sequence shown here is derived from an EMBL/GenBank/DDBJ whole genome shotgun (WGS) entry which is preliminary data.</text>
</comment>
<keyword evidence="1" id="KW-0472">Membrane</keyword>